<dbReference type="EnsemblProtists" id="HpaT800605">
    <property type="protein sequence ID" value="HpaP800605"/>
    <property type="gene ID" value="HpaG800605"/>
</dbReference>
<reference evidence="1" key="2">
    <citation type="submission" date="2015-06" db="UniProtKB">
        <authorList>
            <consortium name="EnsemblProtists"/>
        </authorList>
    </citation>
    <scope>IDENTIFICATION</scope>
    <source>
        <strain evidence="1">Emoy2</strain>
    </source>
</reference>
<dbReference type="Gene3D" id="3.40.50.300">
    <property type="entry name" value="P-loop containing nucleotide triphosphate hydrolases"/>
    <property type="match status" value="1"/>
</dbReference>
<dbReference type="InterPro" id="IPR027417">
    <property type="entry name" value="P-loop_NTPase"/>
</dbReference>
<dbReference type="AlphaFoldDB" id="M4B2V7"/>
<dbReference type="HOGENOM" id="CLU_3072782_0_0_1"/>
<name>M4B2V7_HYAAE</name>
<dbReference type="STRING" id="559515.M4B2V7"/>
<dbReference type="EMBL" id="JH598094">
    <property type="status" value="NOT_ANNOTATED_CDS"/>
    <property type="molecule type" value="Genomic_DNA"/>
</dbReference>
<evidence type="ECO:0000313" key="1">
    <source>
        <dbReference type="EnsemblProtists" id="HpaP800605"/>
    </source>
</evidence>
<dbReference type="Proteomes" id="UP000011713">
    <property type="component" value="Unassembled WGS sequence"/>
</dbReference>
<protein>
    <submittedName>
        <fullName evidence="1">Uncharacterized protein</fullName>
    </submittedName>
</protein>
<proteinExistence type="predicted"/>
<reference evidence="2" key="1">
    <citation type="journal article" date="2010" name="Science">
        <title>Signatures of adaptation to obligate biotrophy in the Hyaloperonospora arabidopsidis genome.</title>
        <authorList>
            <person name="Baxter L."/>
            <person name="Tripathy S."/>
            <person name="Ishaque N."/>
            <person name="Boot N."/>
            <person name="Cabral A."/>
            <person name="Kemen E."/>
            <person name="Thines M."/>
            <person name="Ah-Fong A."/>
            <person name="Anderson R."/>
            <person name="Badejoko W."/>
            <person name="Bittner-Eddy P."/>
            <person name="Boore J.L."/>
            <person name="Chibucos M.C."/>
            <person name="Coates M."/>
            <person name="Dehal P."/>
            <person name="Delehaunty K."/>
            <person name="Dong S."/>
            <person name="Downton P."/>
            <person name="Dumas B."/>
            <person name="Fabro G."/>
            <person name="Fronick C."/>
            <person name="Fuerstenberg S.I."/>
            <person name="Fulton L."/>
            <person name="Gaulin E."/>
            <person name="Govers F."/>
            <person name="Hughes L."/>
            <person name="Humphray S."/>
            <person name="Jiang R.H."/>
            <person name="Judelson H."/>
            <person name="Kamoun S."/>
            <person name="Kyung K."/>
            <person name="Meijer H."/>
            <person name="Minx P."/>
            <person name="Morris P."/>
            <person name="Nelson J."/>
            <person name="Phuntumart V."/>
            <person name="Qutob D."/>
            <person name="Rehmany A."/>
            <person name="Rougon-Cardoso A."/>
            <person name="Ryden P."/>
            <person name="Torto-Alalibo T."/>
            <person name="Studholme D."/>
            <person name="Wang Y."/>
            <person name="Win J."/>
            <person name="Wood J."/>
            <person name="Clifton S.W."/>
            <person name="Rogers J."/>
            <person name="Van den Ackerveken G."/>
            <person name="Jones J.D."/>
            <person name="McDowell J.M."/>
            <person name="Beynon J."/>
            <person name="Tyler B.M."/>
        </authorList>
    </citation>
    <scope>NUCLEOTIDE SEQUENCE [LARGE SCALE GENOMIC DNA]</scope>
    <source>
        <strain evidence="2">Emoy2</strain>
    </source>
</reference>
<evidence type="ECO:0000313" key="2">
    <source>
        <dbReference type="Proteomes" id="UP000011713"/>
    </source>
</evidence>
<accession>M4B2V7</accession>
<keyword evidence="2" id="KW-1185">Reference proteome</keyword>
<dbReference type="InParanoid" id="M4B2V7"/>
<sequence>MRLKDSNQIGQFLSHAEPGDLVLYGLMPEFIVRYPLLVSLMGLFKDELVQVLI</sequence>
<dbReference type="VEuPathDB" id="FungiDB:HpaG800605"/>
<organism evidence="1 2">
    <name type="scientific">Hyaloperonospora arabidopsidis (strain Emoy2)</name>
    <name type="common">Downy mildew agent</name>
    <name type="synonym">Peronospora arabidopsidis</name>
    <dbReference type="NCBI Taxonomy" id="559515"/>
    <lineage>
        <taxon>Eukaryota</taxon>
        <taxon>Sar</taxon>
        <taxon>Stramenopiles</taxon>
        <taxon>Oomycota</taxon>
        <taxon>Peronosporomycetes</taxon>
        <taxon>Peronosporales</taxon>
        <taxon>Peronosporaceae</taxon>
        <taxon>Hyaloperonospora</taxon>
    </lineage>
</organism>